<protein>
    <submittedName>
        <fullName evidence="1">Uncharacterized protein</fullName>
    </submittedName>
</protein>
<feature type="non-terminal residue" evidence="1">
    <location>
        <position position="422"/>
    </location>
</feature>
<sequence>MAVAKPTADDINQLVALASRSGCNIVGGRRNAIDDMQVTFMSSDVVAKDAHDRTAKILNAIATILVQRPRGGVFAVGARIIHSQSLLQDGSVQLFLAGNDNIPDEMKRYLEDVWQILQRMAAENRKKLAKNPRMRRPDYFDVTPPKNNNTEMTEISANYLELLKKVYIHGSKKWLQQLNKLYSALHKFRDVIFKHVVPELADNDSEYELLDDVVYILRQVEWINTQLEDSEGRDKTSELLSSEQFLRRMCAVGSVVSSLSPTKFTHLDELNEADGQTRKSISHRFKKFVVLQFALAQLERFTRSPRFYRILTKKSVEVICINKSETMVTLPSNATGWIDILKLTLKTSSYEMNEKSETIISKIIPQLKENTSKCPVHCECNLLQYFASADFKPPPISYIGVSQLSCAACAAVFAAWNELHDR</sequence>
<dbReference type="EMBL" id="LGUA01000112">
    <property type="protein sequence ID" value="OAX84023.1"/>
    <property type="molecule type" value="Genomic_DNA"/>
</dbReference>
<keyword evidence="2" id="KW-1185">Reference proteome</keyword>
<proteinExistence type="predicted"/>
<evidence type="ECO:0000313" key="1">
    <source>
        <dbReference type="EMBL" id="OAX84023.1"/>
    </source>
</evidence>
<gene>
    <name evidence="1" type="ORF">ACJ72_01620</name>
</gene>
<accession>A0A1B7P4T8</accession>
<dbReference type="OrthoDB" id="4186169at2759"/>
<dbReference type="Pfam" id="PF14441">
    <property type="entry name" value="OTT_1508_deam"/>
    <property type="match status" value="1"/>
</dbReference>
<dbReference type="InterPro" id="IPR027796">
    <property type="entry name" value="OTT_1508_deam-like"/>
</dbReference>
<organism evidence="1 2">
    <name type="scientific">Emergomyces africanus</name>
    <dbReference type="NCBI Taxonomy" id="1955775"/>
    <lineage>
        <taxon>Eukaryota</taxon>
        <taxon>Fungi</taxon>
        <taxon>Dikarya</taxon>
        <taxon>Ascomycota</taxon>
        <taxon>Pezizomycotina</taxon>
        <taxon>Eurotiomycetes</taxon>
        <taxon>Eurotiomycetidae</taxon>
        <taxon>Onygenales</taxon>
        <taxon>Ajellomycetaceae</taxon>
        <taxon>Emergomyces</taxon>
    </lineage>
</organism>
<comment type="caution">
    <text evidence="1">The sequence shown here is derived from an EMBL/GenBank/DDBJ whole genome shotgun (WGS) entry which is preliminary data.</text>
</comment>
<name>A0A1B7P4T8_9EURO</name>
<reference evidence="1 2" key="1">
    <citation type="submission" date="2015-07" db="EMBL/GenBank/DDBJ databases">
        <title>Emmonsia species relationships and genome sequence.</title>
        <authorList>
            <person name="Cuomo C.A."/>
            <person name="Schwartz I.S."/>
            <person name="Kenyon C."/>
            <person name="de Hoog G.S."/>
            <person name="Govender N.P."/>
            <person name="Botha A."/>
            <person name="Moreno L."/>
            <person name="de Vries M."/>
            <person name="Munoz J.F."/>
            <person name="Stielow J.B."/>
        </authorList>
    </citation>
    <scope>NUCLEOTIDE SEQUENCE [LARGE SCALE GENOMIC DNA]</scope>
    <source>
        <strain evidence="1 2">CBS 136260</strain>
    </source>
</reference>
<dbReference type="AlphaFoldDB" id="A0A1B7P4T8"/>
<evidence type="ECO:0000313" key="2">
    <source>
        <dbReference type="Proteomes" id="UP000091918"/>
    </source>
</evidence>
<dbReference type="Proteomes" id="UP000091918">
    <property type="component" value="Unassembled WGS sequence"/>
</dbReference>